<dbReference type="AlphaFoldDB" id="A0A1E5VDQ3"/>
<name>A0A1E5VDQ3_9POAL</name>
<evidence type="ECO:0000313" key="3">
    <source>
        <dbReference type="Proteomes" id="UP000095767"/>
    </source>
</evidence>
<feature type="compositionally biased region" description="Basic and acidic residues" evidence="1">
    <location>
        <begin position="30"/>
        <end position="44"/>
    </location>
</feature>
<reference evidence="2 3" key="1">
    <citation type="submission" date="2016-09" db="EMBL/GenBank/DDBJ databases">
        <title>The draft genome of Dichanthelium oligosanthes: A C3 panicoid grass species.</title>
        <authorList>
            <person name="Studer A.J."/>
            <person name="Schnable J.C."/>
            <person name="Brutnell T.P."/>
        </authorList>
    </citation>
    <scope>NUCLEOTIDE SEQUENCE [LARGE SCALE GENOMIC DNA]</scope>
    <source>
        <strain evidence="3">cv. Kellogg 1175</strain>
        <tissue evidence="2">Leaf</tissue>
    </source>
</reference>
<protein>
    <submittedName>
        <fullName evidence="2">Uncharacterized protein</fullName>
    </submittedName>
</protein>
<sequence length="53" mass="5976">MELGIVGKTCNWRLLNKDLCCQKHDMGAKHRSRDGIAEPEDLRSLHPLCSTTP</sequence>
<feature type="region of interest" description="Disordered" evidence="1">
    <location>
        <begin position="30"/>
        <end position="53"/>
    </location>
</feature>
<evidence type="ECO:0000256" key="1">
    <source>
        <dbReference type="SAM" id="MobiDB-lite"/>
    </source>
</evidence>
<accession>A0A1E5VDQ3</accession>
<dbReference type="Proteomes" id="UP000095767">
    <property type="component" value="Unassembled WGS sequence"/>
</dbReference>
<gene>
    <name evidence="2" type="ORF">BAE44_0015707</name>
</gene>
<keyword evidence="3" id="KW-1185">Reference proteome</keyword>
<evidence type="ECO:0000313" key="2">
    <source>
        <dbReference type="EMBL" id="OEL23278.1"/>
    </source>
</evidence>
<organism evidence="2 3">
    <name type="scientific">Dichanthelium oligosanthes</name>
    <dbReference type="NCBI Taxonomy" id="888268"/>
    <lineage>
        <taxon>Eukaryota</taxon>
        <taxon>Viridiplantae</taxon>
        <taxon>Streptophyta</taxon>
        <taxon>Embryophyta</taxon>
        <taxon>Tracheophyta</taxon>
        <taxon>Spermatophyta</taxon>
        <taxon>Magnoliopsida</taxon>
        <taxon>Liliopsida</taxon>
        <taxon>Poales</taxon>
        <taxon>Poaceae</taxon>
        <taxon>PACMAD clade</taxon>
        <taxon>Panicoideae</taxon>
        <taxon>Panicodae</taxon>
        <taxon>Paniceae</taxon>
        <taxon>Dichantheliinae</taxon>
        <taxon>Dichanthelium</taxon>
    </lineage>
</organism>
<dbReference type="EMBL" id="LWDX02042948">
    <property type="protein sequence ID" value="OEL23278.1"/>
    <property type="molecule type" value="Genomic_DNA"/>
</dbReference>
<proteinExistence type="predicted"/>
<comment type="caution">
    <text evidence="2">The sequence shown here is derived from an EMBL/GenBank/DDBJ whole genome shotgun (WGS) entry which is preliminary data.</text>
</comment>